<organism evidence="1 2">
    <name type="scientific">Vespula germanica</name>
    <name type="common">German yellow jacket</name>
    <name type="synonym">Paravespula germanica</name>
    <dbReference type="NCBI Taxonomy" id="30212"/>
    <lineage>
        <taxon>Eukaryota</taxon>
        <taxon>Metazoa</taxon>
        <taxon>Ecdysozoa</taxon>
        <taxon>Arthropoda</taxon>
        <taxon>Hexapoda</taxon>
        <taxon>Insecta</taxon>
        <taxon>Pterygota</taxon>
        <taxon>Neoptera</taxon>
        <taxon>Endopterygota</taxon>
        <taxon>Hymenoptera</taxon>
        <taxon>Apocrita</taxon>
        <taxon>Aculeata</taxon>
        <taxon>Vespoidea</taxon>
        <taxon>Vespidae</taxon>
        <taxon>Vespinae</taxon>
        <taxon>Vespula</taxon>
    </lineage>
</organism>
<evidence type="ECO:0000313" key="1">
    <source>
        <dbReference type="EMBL" id="KAF7409525.1"/>
    </source>
</evidence>
<gene>
    <name evidence="1" type="ORF">HZH68_003906</name>
</gene>
<protein>
    <submittedName>
        <fullName evidence="1">Uncharacterized protein</fullName>
    </submittedName>
</protein>
<comment type="caution">
    <text evidence="1">The sequence shown here is derived from an EMBL/GenBank/DDBJ whole genome shotgun (WGS) entry which is preliminary data.</text>
</comment>
<keyword evidence="2" id="KW-1185">Reference proteome</keyword>
<evidence type="ECO:0000313" key="2">
    <source>
        <dbReference type="Proteomes" id="UP000617340"/>
    </source>
</evidence>
<dbReference type="Proteomes" id="UP000617340">
    <property type="component" value="Unassembled WGS sequence"/>
</dbReference>
<dbReference type="AlphaFoldDB" id="A0A834KMR1"/>
<accession>A0A834KMR1</accession>
<dbReference type="EMBL" id="JACSDZ010000003">
    <property type="protein sequence ID" value="KAF7409525.1"/>
    <property type="molecule type" value="Genomic_DNA"/>
</dbReference>
<sequence length="95" mass="10950">MNPIYKNNQIPPKRGYYSEIVTGTLECPVNPALHLLPTVPRRSKLVWQIFTEQHGAVIKNLIPTKSKYFLGAAERWMTFPEDKSIVNIVFHLMIV</sequence>
<reference evidence="1" key="1">
    <citation type="journal article" date="2020" name="G3 (Bethesda)">
        <title>High-Quality Assemblies for Three Invasive Social Wasps from the &lt;i&gt;Vespula&lt;/i&gt; Genus.</title>
        <authorList>
            <person name="Harrop T.W.R."/>
            <person name="Guhlin J."/>
            <person name="McLaughlin G.M."/>
            <person name="Permina E."/>
            <person name="Stockwell P."/>
            <person name="Gilligan J."/>
            <person name="Le Lec M.F."/>
            <person name="Gruber M.A.M."/>
            <person name="Quinn O."/>
            <person name="Lovegrove M."/>
            <person name="Duncan E.J."/>
            <person name="Remnant E.J."/>
            <person name="Van Eeckhoven J."/>
            <person name="Graham B."/>
            <person name="Knapp R.A."/>
            <person name="Langford K.W."/>
            <person name="Kronenberg Z."/>
            <person name="Press M.O."/>
            <person name="Eacker S.M."/>
            <person name="Wilson-Rankin E.E."/>
            <person name="Purcell J."/>
            <person name="Lester P.J."/>
            <person name="Dearden P.K."/>
        </authorList>
    </citation>
    <scope>NUCLEOTIDE SEQUENCE</scope>
    <source>
        <strain evidence="1">Linc-1</strain>
    </source>
</reference>
<name>A0A834KMR1_VESGE</name>
<proteinExistence type="predicted"/>